<accession>A0A8S5RR93</accession>
<sequence length="171" mass="19315">MKIVIHGRPATKKNSSTISFIHNKPVLIPSKAYQKYEKVALMQLNKQRIATIKGVVNVRCRYFLPNKANWPDLVGLLQATSDILQAAKVIIDDVYIASYDGSTIAGIDKENPRVEIEITTAEDSHIVNDVYVRRCDTTRRTPTRPRKKAGAKTKIKRPASISYLDFRNGNY</sequence>
<proteinExistence type="predicted"/>
<dbReference type="SUPFAM" id="SSF103084">
    <property type="entry name" value="Holliday junction resolvase RusA"/>
    <property type="match status" value="1"/>
</dbReference>
<evidence type="ECO:0000313" key="1">
    <source>
        <dbReference type="EMBL" id="DAE91883.1"/>
    </source>
</evidence>
<organism evidence="1">
    <name type="scientific">Siphoviridae sp. ctwNf2</name>
    <dbReference type="NCBI Taxonomy" id="2827597"/>
    <lineage>
        <taxon>Viruses</taxon>
        <taxon>Duplodnaviria</taxon>
        <taxon>Heunggongvirae</taxon>
        <taxon>Uroviricota</taxon>
        <taxon>Caudoviricetes</taxon>
    </lineage>
</organism>
<dbReference type="Gene3D" id="3.30.1330.70">
    <property type="entry name" value="Holliday junction resolvase RusA"/>
    <property type="match status" value="1"/>
</dbReference>
<protein>
    <submittedName>
        <fullName evidence="1">Holliday junction resolvase</fullName>
    </submittedName>
</protein>
<dbReference type="GO" id="GO:0000287">
    <property type="term" value="F:magnesium ion binding"/>
    <property type="evidence" value="ECO:0007669"/>
    <property type="project" value="InterPro"/>
</dbReference>
<dbReference type="GO" id="GO:0006310">
    <property type="term" value="P:DNA recombination"/>
    <property type="evidence" value="ECO:0007669"/>
    <property type="project" value="InterPro"/>
</dbReference>
<dbReference type="EMBL" id="BK057791">
    <property type="protein sequence ID" value="DAE91883.1"/>
    <property type="molecule type" value="Genomic_DNA"/>
</dbReference>
<dbReference type="InterPro" id="IPR036614">
    <property type="entry name" value="RusA-like_sf"/>
</dbReference>
<name>A0A8S5RR93_9CAUD</name>
<reference evidence="1" key="1">
    <citation type="journal article" date="2021" name="Proc. Natl. Acad. Sci. U.S.A.">
        <title>A Catalog of Tens of Thousands of Viruses from Human Metagenomes Reveals Hidden Associations with Chronic Diseases.</title>
        <authorList>
            <person name="Tisza M.J."/>
            <person name="Buck C.B."/>
        </authorList>
    </citation>
    <scope>NUCLEOTIDE SEQUENCE</scope>
    <source>
        <strain evidence="1">CtwNf2</strain>
    </source>
</reference>
<dbReference type="GO" id="GO:0006281">
    <property type="term" value="P:DNA repair"/>
    <property type="evidence" value="ECO:0007669"/>
    <property type="project" value="InterPro"/>
</dbReference>